<dbReference type="InterPro" id="IPR002130">
    <property type="entry name" value="Cyclophilin-type_PPIase_dom"/>
</dbReference>
<evidence type="ECO:0000313" key="7">
    <source>
        <dbReference type="EMBL" id="TXG62717.1"/>
    </source>
</evidence>
<proteinExistence type="inferred from homology"/>
<evidence type="ECO:0000256" key="4">
    <source>
        <dbReference type="ARBA" id="ARBA00023235"/>
    </source>
</evidence>
<protein>
    <recommendedName>
        <fullName evidence="5">Peptidyl-prolyl cis-trans isomerase</fullName>
        <shortName evidence="5">PPIase</shortName>
        <ecNumber evidence="5">5.2.1.8</ecNumber>
    </recommendedName>
</protein>
<comment type="catalytic activity">
    <reaction evidence="1 5">
        <text>[protein]-peptidylproline (omega=180) = [protein]-peptidylproline (omega=0)</text>
        <dbReference type="Rhea" id="RHEA:16237"/>
        <dbReference type="Rhea" id="RHEA-COMP:10747"/>
        <dbReference type="Rhea" id="RHEA-COMP:10748"/>
        <dbReference type="ChEBI" id="CHEBI:83833"/>
        <dbReference type="ChEBI" id="CHEBI:83834"/>
        <dbReference type="EC" id="5.2.1.8"/>
    </reaction>
</comment>
<keyword evidence="4 5" id="KW-0413">Isomerase</keyword>
<name>A0A5C7I087_9ROSI</name>
<evidence type="ECO:0000256" key="5">
    <source>
        <dbReference type="RuleBase" id="RU363019"/>
    </source>
</evidence>
<keyword evidence="8" id="KW-1185">Reference proteome</keyword>
<dbReference type="OrthoDB" id="271386at2759"/>
<dbReference type="CDD" id="cd01928">
    <property type="entry name" value="Cyclophilin_PPIL3_like"/>
    <property type="match status" value="1"/>
</dbReference>
<dbReference type="Pfam" id="PF00160">
    <property type="entry name" value="Pro_isomerase"/>
    <property type="match status" value="1"/>
</dbReference>
<comment type="caution">
    <text evidence="7">The sequence shown here is derived from an EMBL/GenBank/DDBJ whole genome shotgun (WGS) entry which is preliminary data.</text>
</comment>
<feature type="domain" description="PPIase cyclophilin-type" evidence="6">
    <location>
        <begin position="77"/>
        <end position="203"/>
    </location>
</feature>
<dbReference type="PANTHER" id="PTHR45625">
    <property type="entry name" value="PEPTIDYL-PROLYL CIS-TRANS ISOMERASE-RELATED"/>
    <property type="match status" value="1"/>
</dbReference>
<organism evidence="7 8">
    <name type="scientific">Acer yangbiense</name>
    <dbReference type="NCBI Taxonomy" id="1000413"/>
    <lineage>
        <taxon>Eukaryota</taxon>
        <taxon>Viridiplantae</taxon>
        <taxon>Streptophyta</taxon>
        <taxon>Embryophyta</taxon>
        <taxon>Tracheophyta</taxon>
        <taxon>Spermatophyta</taxon>
        <taxon>Magnoliopsida</taxon>
        <taxon>eudicotyledons</taxon>
        <taxon>Gunneridae</taxon>
        <taxon>Pentapetalae</taxon>
        <taxon>rosids</taxon>
        <taxon>malvids</taxon>
        <taxon>Sapindales</taxon>
        <taxon>Sapindaceae</taxon>
        <taxon>Hippocastanoideae</taxon>
        <taxon>Acereae</taxon>
        <taxon>Acer</taxon>
    </lineage>
</organism>
<dbReference type="GO" id="GO:0071013">
    <property type="term" value="C:catalytic step 2 spliceosome"/>
    <property type="evidence" value="ECO:0007669"/>
    <property type="project" value="TreeGrafter"/>
</dbReference>
<keyword evidence="3" id="KW-0143">Chaperone</keyword>
<evidence type="ECO:0000256" key="2">
    <source>
        <dbReference type="ARBA" id="ARBA00023110"/>
    </source>
</evidence>
<dbReference type="InterPro" id="IPR044666">
    <property type="entry name" value="Cyclophilin_A-like"/>
</dbReference>
<sequence>MSVTLHTNLGDIKCEIACDEVPKTAENSVLSLRVEEYWRMMFDVDKIVYPVYLIDSVSICSDLETEGKIRKGIEIVNFLALCASGYYDGTIFHRNIKGFMIQGGDPTGTGKGGTSIWGKKFNDEIRESLKHNARGIMAMANSGPNTNGSQFFFTYAKQPHLNGLYTVFGRVIHGFEVLDIMEKTQTGPGDRPLAEIRINRVTIHANPLAG</sequence>
<dbReference type="PROSITE" id="PS50072">
    <property type="entry name" value="CSA_PPIASE_2"/>
    <property type="match status" value="1"/>
</dbReference>
<evidence type="ECO:0000256" key="3">
    <source>
        <dbReference type="ARBA" id="ARBA00023186"/>
    </source>
</evidence>
<evidence type="ECO:0000313" key="8">
    <source>
        <dbReference type="Proteomes" id="UP000323000"/>
    </source>
</evidence>
<dbReference type="InterPro" id="IPR029000">
    <property type="entry name" value="Cyclophilin-like_dom_sf"/>
</dbReference>
<dbReference type="PROSITE" id="PS00170">
    <property type="entry name" value="CSA_PPIASE_1"/>
    <property type="match status" value="1"/>
</dbReference>
<keyword evidence="2 5" id="KW-0697">Rotamase</keyword>
<reference evidence="8" key="1">
    <citation type="journal article" date="2019" name="Gigascience">
        <title>De novo genome assembly of the endangered Acer yangbiense, a plant species with extremely small populations endemic to Yunnan Province, China.</title>
        <authorList>
            <person name="Yang J."/>
            <person name="Wariss H.M."/>
            <person name="Tao L."/>
            <person name="Zhang R."/>
            <person name="Yun Q."/>
            <person name="Hollingsworth P."/>
            <person name="Dao Z."/>
            <person name="Luo G."/>
            <person name="Guo H."/>
            <person name="Ma Y."/>
            <person name="Sun W."/>
        </authorList>
    </citation>
    <scope>NUCLEOTIDE SEQUENCE [LARGE SCALE GENOMIC DNA]</scope>
    <source>
        <strain evidence="8">cv. Malutang</strain>
    </source>
</reference>
<evidence type="ECO:0000256" key="1">
    <source>
        <dbReference type="ARBA" id="ARBA00000971"/>
    </source>
</evidence>
<dbReference type="InterPro" id="IPR024936">
    <property type="entry name" value="Cyclophilin-type_PPIase"/>
</dbReference>
<dbReference type="AlphaFoldDB" id="A0A5C7I087"/>
<dbReference type="PANTHER" id="PTHR45625:SF2">
    <property type="entry name" value="PEPTIDYL-PROLYL CIS-TRANS ISOMERASE-LIKE 3"/>
    <property type="match status" value="1"/>
</dbReference>
<dbReference type="EMBL" id="VAHF01000004">
    <property type="protein sequence ID" value="TXG62717.1"/>
    <property type="molecule type" value="Genomic_DNA"/>
</dbReference>
<dbReference type="InterPro" id="IPR020892">
    <property type="entry name" value="Cyclophilin-type_PPIase_CS"/>
</dbReference>
<dbReference type="EC" id="5.2.1.8" evidence="5"/>
<dbReference type="PIRSF" id="PIRSF001467">
    <property type="entry name" value="Peptidylpro_ismrse"/>
    <property type="match status" value="1"/>
</dbReference>
<dbReference type="PRINTS" id="PR00153">
    <property type="entry name" value="CSAPPISMRASE"/>
</dbReference>
<dbReference type="GO" id="GO:0006457">
    <property type="term" value="P:protein folding"/>
    <property type="evidence" value="ECO:0007669"/>
    <property type="project" value="InterPro"/>
</dbReference>
<dbReference type="SUPFAM" id="SSF50891">
    <property type="entry name" value="Cyclophilin-like"/>
    <property type="match status" value="1"/>
</dbReference>
<dbReference type="Gene3D" id="2.40.100.10">
    <property type="entry name" value="Cyclophilin-like"/>
    <property type="match status" value="1"/>
</dbReference>
<dbReference type="Proteomes" id="UP000323000">
    <property type="component" value="Chromosome 4"/>
</dbReference>
<dbReference type="GO" id="GO:0003755">
    <property type="term" value="F:peptidyl-prolyl cis-trans isomerase activity"/>
    <property type="evidence" value="ECO:0007669"/>
    <property type="project" value="UniProtKB-UniRule"/>
</dbReference>
<evidence type="ECO:0000259" key="6">
    <source>
        <dbReference type="PROSITE" id="PS50072"/>
    </source>
</evidence>
<comment type="similarity">
    <text evidence="5">Belongs to the cyclophilin-type PPIase family.</text>
</comment>
<gene>
    <name evidence="7" type="ORF">EZV62_009711</name>
</gene>
<accession>A0A5C7I087</accession>
<comment type="function">
    <text evidence="5">PPIases accelerate the folding of proteins. It catalyzes the cis-trans isomerization of proline imidic peptide bonds in oligopeptides.</text>
</comment>